<evidence type="ECO:0000256" key="1">
    <source>
        <dbReference type="ARBA" id="ARBA00012494"/>
    </source>
</evidence>
<evidence type="ECO:0000256" key="7">
    <source>
        <dbReference type="ARBA" id="ARBA00030248"/>
    </source>
</evidence>
<dbReference type="EC" id="2.7.7.48" evidence="1"/>
<gene>
    <name evidence="11" type="ORF">H4Bulk46294e4103_000001</name>
</gene>
<feature type="binding site" evidence="9">
    <location>
        <position position="328"/>
    </location>
    <ligand>
        <name>Mg(2+)</name>
        <dbReference type="ChEBI" id="CHEBI:18420"/>
        <label>2</label>
    </ligand>
</feature>
<comment type="catalytic activity">
    <reaction evidence="8">
        <text>RNA(n) + a ribonucleoside 5'-triphosphate = RNA(n+1) + diphosphate</text>
        <dbReference type="Rhea" id="RHEA:21248"/>
        <dbReference type="Rhea" id="RHEA-COMP:14527"/>
        <dbReference type="Rhea" id="RHEA-COMP:17342"/>
        <dbReference type="ChEBI" id="CHEBI:33019"/>
        <dbReference type="ChEBI" id="CHEBI:61557"/>
        <dbReference type="ChEBI" id="CHEBI:140395"/>
        <dbReference type="EC" id="2.7.7.48"/>
    </reaction>
</comment>
<dbReference type="GO" id="GO:0000166">
    <property type="term" value="F:nucleotide binding"/>
    <property type="evidence" value="ECO:0007669"/>
    <property type="project" value="UniProtKB-KW"/>
</dbReference>
<keyword evidence="4" id="KW-0548">Nucleotidyltransferase</keyword>
<dbReference type="EMBL" id="MN032849">
    <property type="protein sequence ID" value="QDH86683.1"/>
    <property type="molecule type" value="Genomic_RNA"/>
</dbReference>
<keyword evidence="9" id="KW-0479">Metal-binding</keyword>
<keyword evidence="9" id="KW-0460">Magnesium</keyword>
<evidence type="ECO:0000259" key="10">
    <source>
        <dbReference type="PROSITE" id="PS50522"/>
    </source>
</evidence>
<dbReference type="PROSITE" id="PS50522">
    <property type="entry name" value="RDRP_PHAGE"/>
    <property type="match status" value="1"/>
</dbReference>
<dbReference type="GO" id="GO:0039694">
    <property type="term" value="P:viral RNA genome replication"/>
    <property type="evidence" value="ECO:0007669"/>
    <property type="project" value="InterPro"/>
</dbReference>
<organism evidence="11">
    <name type="scientific">Leviviridae sp</name>
    <dbReference type="NCBI Taxonomy" id="2027243"/>
    <lineage>
        <taxon>Viruses</taxon>
        <taxon>Riboviria</taxon>
        <taxon>Orthornavirae</taxon>
        <taxon>Lenarviricota</taxon>
        <taxon>Leviviricetes</taxon>
        <taxon>Norzivirales</taxon>
        <taxon>Fiersviridae</taxon>
    </lineage>
</organism>
<evidence type="ECO:0000256" key="3">
    <source>
        <dbReference type="ARBA" id="ARBA00022679"/>
    </source>
</evidence>
<dbReference type="InterPro" id="IPR007096">
    <property type="entry name" value="RNA-dir_Rpol_cat_phage"/>
</dbReference>
<dbReference type="InterPro" id="IPR005093">
    <property type="entry name" value="RNArep_beta"/>
</dbReference>
<feature type="binding site" evidence="9">
    <location>
        <position position="411"/>
    </location>
    <ligand>
        <name>Mg(2+)</name>
        <dbReference type="ChEBI" id="CHEBI:18420"/>
        <label>2</label>
    </ligand>
</feature>
<sequence>MKDVMSLTHKIRGLKPLKLTERESLFLWRNCLAIAISDNDYSVSLQVRVLLDLKLREYADLLELADELSQTVYATPREHFLAHQLSSLIRKYPALPGLDIDPLANAQATFMSAEWRCKWVNRRLSALMHRDVQPYARERDEARKWIRYVLADRTVRDPEGPTCTFPFDELWGECDFTGGASLGVHGSATHLLAKLTQCSGDGWTVSPRALPMAARAVWENAQMRELLLREESGAFYSVDEREFIDRFLLSVSLTGYNKVGYVPKTAKTHRSIAVEPTLNTFLQKGVDMLMRKRLKRVGLDLSDQFRNQRLAFQGSLEWEHPDSYCTIDLSSASDTISIGAVYDLLPEEWFEVLDSLRSHFREEEGGVVRYEKFVTMGNGFCFPLQTMIFSSLCVAAYALEGRQPDFRVYGDDIIVRKSVFARVMELLKFYGFKANRRKTFSEGPFRESCGADWHSGQNVRPYIFDNPLDSLQRIMGMHNQTLRSDCDYVEPYFQGVRDFLFAYVPEETRFVSYVDPSVEVSGETVDGAFWVAQDIALASRFTRWNRYTQSLSYVRLQAMPVVDQQLTRDPVLSELGYLMAALRGGTSRSTFTLRYAERYKPVVVNPERDYPTRLRPPVKEVCFADVEANSPPSDGGSPAHPTV</sequence>
<comment type="cofactor">
    <cofactor evidence="9">
        <name>Mg(2+)</name>
        <dbReference type="ChEBI" id="CHEBI:18420"/>
    </cofactor>
    <text evidence="9">Binds 2 Mg(2+) per subunit.</text>
</comment>
<dbReference type="SUPFAM" id="SSF56672">
    <property type="entry name" value="DNA/RNA polymerases"/>
    <property type="match status" value="1"/>
</dbReference>
<feature type="binding site" evidence="9">
    <location>
        <position position="412"/>
    </location>
    <ligand>
        <name>Mg(2+)</name>
        <dbReference type="ChEBI" id="CHEBI:18420"/>
        <label>2</label>
    </ligand>
</feature>
<keyword evidence="5" id="KW-0547">Nucleotide-binding</keyword>
<dbReference type="InterPro" id="IPR043502">
    <property type="entry name" value="DNA/RNA_pol_sf"/>
</dbReference>
<proteinExistence type="predicted"/>
<reference evidence="11" key="1">
    <citation type="submission" date="2019-05" db="EMBL/GenBank/DDBJ databases">
        <title>Metatranscriptomic reconstruction reveals RNA viruses with the potential to shape carbon cycling in soil.</title>
        <authorList>
            <person name="Starr E.P."/>
            <person name="Nuccio E."/>
            <person name="Pett-Ridge J."/>
            <person name="Banfield J.F."/>
            <person name="Firestone M.K."/>
        </authorList>
    </citation>
    <scope>NUCLEOTIDE SEQUENCE</scope>
    <source>
        <strain evidence="11">H4_Bulk_46_scaffold_294_e_4103</strain>
    </source>
</reference>
<protein>
    <recommendedName>
        <fullName evidence="1">RNA-directed RNA polymerase</fullName>
        <ecNumber evidence="1">2.7.7.48</ecNumber>
    </recommendedName>
    <alternativeName>
        <fullName evidence="7">RNA replicase beta chain</fullName>
    </alternativeName>
</protein>
<dbReference type="GO" id="GO:0046872">
    <property type="term" value="F:metal ion binding"/>
    <property type="evidence" value="ECO:0007669"/>
    <property type="project" value="UniProtKB-KW"/>
</dbReference>
<evidence type="ECO:0000256" key="9">
    <source>
        <dbReference type="PIRSR" id="PIRSR605093-1"/>
    </source>
</evidence>
<evidence type="ECO:0000256" key="5">
    <source>
        <dbReference type="ARBA" id="ARBA00022741"/>
    </source>
</evidence>
<dbReference type="GO" id="GO:0003968">
    <property type="term" value="F:RNA-directed RNA polymerase activity"/>
    <property type="evidence" value="ECO:0007669"/>
    <property type="project" value="UniProtKB-KW"/>
</dbReference>
<dbReference type="Pfam" id="PF03431">
    <property type="entry name" value="RNA_replicase_B"/>
    <property type="match status" value="1"/>
</dbReference>
<name>A0A514CZB3_9VIRU</name>
<accession>A0A514CZB3</accession>
<keyword evidence="3" id="KW-0808">Transferase</keyword>
<evidence type="ECO:0000256" key="4">
    <source>
        <dbReference type="ARBA" id="ARBA00022695"/>
    </source>
</evidence>
<evidence type="ECO:0000256" key="2">
    <source>
        <dbReference type="ARBA" id="ARBA00022484"/>
    </source>
</evidence>
<evidence type="ECO:0000256" key="8">
    <source>
        <dbReference type="ARBA" id="ARBA00048744"/>
    </source>
</evidence>
<evidence type="ECO:0000313" key="11">
    <source>
        <dbReference type="EMBL" id="QDH86683.1"/>
    </source>
</evidence>
<evidence type="ECO:0000256" key="6">
    <source>
        <dbReference type="ARBA" id="ARBA00022953"/>
    </source>
</evidence>
<feature type="domain" description="RdRp catalytic" evidence="10">
    <location>
        <begin position="313"/>
        <end position="443"/>
    </location>
</feature>
<keyword evidence="2 11" id="KW-0696">RNA-directed RNA polymerase</keyword>
<keyword evidence="6" id="KW-0693">Viral RNA replication</keyword>